<feature type="region of interest" description="Disordered" evidence="3">
    <location>
        <begin position="1"/>
        <end position="178"/>
    </location>
</feature>
<feature type="compositionally biased region" description="Basic and acidic residues" evidence="3">
    <location>
        <begin position="139"/>
        <end position="148"/>
    </location>
</feature>
<evidence type="ECO:0000256" key="1">
    <source>
        <dbReference type="ARBA" id="ARBA00004370"/>
    </source>
</evidence>
<organism evidence="4 5">
    <name type="scientific">Dietzia timorensis</name>
    <dbReference type="NCBI Taxonomy" id="499555"/>
    <lineage>
        <taxon>Bacteria</taxon>
        <taxon>Bacillati</taxon>
        <taxon>Actinomycetota</taxon>
        <taxon>Actinomycetes</taxon>
        <taxon>Mycobacteriales</taxon>
        <taxon>Dietziaceae</taxon>
        <taxon>Dietzia</taxon>
    </lineage>
</organism>
<dbReference type="PANTHER" id="PTHR37042:SF4">
    <property type="entry name" value="OUTER MEMBRANE PROTEIN RV1973"/>
    <property type="match status" value="1"/>
</dbReference>
<evidence type="ECO:0000256" key="2">
    <source>
        <dbReference type="ARBA" id="ARBA00023136"/>
    </source>
</evidence>
<evidence type="ECO:0000256" key="3">
    <source>
        <dbReference type="SAM" id="MobiDB-lite"/>
    </source>
</evidence>
<reference evidence="4" key="2">
    <citation type="submission" date="2021-09" db="EMBL/GenBank/DDBJ databases">
        <authorList>
            <person name="Gilroy R."/>
        </authorList>
    </citation>
    <scope>NUCLEOTIDE SEQUENCE</scope>
    <source>
        <strain evidence="4">ChiGjej1B1-18357</strain>
    </source>
</reference>
<dbReference type="PANTHER" id="PTHR37042">
    <property type="entry name" value="OUTER MEMBRANE PROTEIN RV1973"/>
    <property type="match status" value="1"/>
</dbReference>
<sequence>MSDSTSDAMGAADDPRRLRRAERAARKAQKAQDKADRARLEALDAVRASGFDVNEPGAGKDRAAAESSEESDNAATRAAAGEKSGADKSGASKSSAGKTNAGTAVAGAAATATAAGSADAKASNSDTEKKGADTVTKGADTEKEKVGDDAGEDGTATSSSRTKEKSTDLRTASAPNGNPKLAKALLAVAAVFAVVAVVSWVGYSSQHDAVASEQAETNAPYEAADAARTIVTNMFTYDAEGVDEQLGRVEPQLTGEAEKEFRETTRPQVASLAKETEANSYATVAAVGLEERIDSDHVVTVMMLNRMVSTKDNPEAQNSSTRLRVSVDRVDEGDGQVWKVSKVEVL</sequence>
<evidence type="ECO:0000313" key="5">
    <source>
        <dbReference type="Proteomes" id="UP000776650"/>
    </source>
</evidence>
<feature type="compositionally biased region" description="Low complexity" evidence="3">
    <location>
        <begin position="78"/>
        <end position="125"/>
    </location>
</feature>
<gene>
    <name evidence="4" type="ORF">K8V11_12070</name>
</gene>
<evidence type="ECO:0008006" key="6">
    <source>
        <dbReference type="Google" id="ProtNLM"/>
    </source>
</evidence>
<dbReference type="Proteomes" id="UP000776650">
    <property type="component" value="Unassembled WGS sequence"/>
</dbReference>
<reference evidence="4" key="1">
    <citation type="journal article" date="2021" name="PeerJ">
        <title>Extensive microbial diversity within the chicken gut microbiome revealed by metagenomics and culture.</title>
        <authorList>
            <person name="Gilroy R."/>
            <person name="Ravi A."/>
            <person name="Getino M."/>
            <person name="Pursley I."/>
            <person name="Horton D.L."/>
            <person name="Alikhan N.F."/>
            <person name="Baker D."/>
            <person name="Gharbi K."/>
            <person name="Hall N."/>
            <person name="Watson M."/>
            <person name="Adriaenssens E.M."/>
            <person name="Foster-Nyarko E."/>
            <person name="Jarju S."/>
            <person name="Secka A."/>
            <person name="Antonio M."/>
            <person name="Oren A."/>
            <person name="Chaudhuri R.R."/>
            <person name="La Ragione R."/>
            <person name="Hildebrand F."/>
            <person name="Pallen M.J."/>
        </authorList>
    </citation>
    <scope>NUCLEOTIDE SEQUENCE</scope>
    <source>
        <strain evidence="4">ChiGjej1B1-18357</strain>
    </source>
</reference>
<dbReference type="GO" id="GO:0016020">
    <property type="term" value="C:membrane"/>
    <property type="evidence" value="ECO:0007669"/>
    <property type="project" value="UniProtKB-SubCell"/>
</dbReference>
<dbReference type="EMBL" id="DYXM01000229">
    <property type="protein sequence ID" value="HJE91732.1"/>
    <property type="molecule type" value="Genomic_DNA"/>
</dbReference>
<name>A0A921F5R0_9ACTN</name>
<evidence type="ECO:0000313" key="4">
    <source>
        <dbReference type="EMBL" id="HJE91732.1"/>
    </source>
</evidence>
<protein>
    <recommendedName>
        <fullName evidence="6">Mce-associated membrane protein</fullName>
    </recommendedName>
</protein>
<comment type="subcellular location">
    <subcellularLocation>
        <location evidence="1">Membrane</location>
    </subcellularLocation>
</comment>
<feature type="compositionally biased region" description="Basic and acidic residues" evidence="3">
    <location>
        <begin position="13"/>
        <end position="44"/>
    </location>
</feature>
<dbReference type="AlphaFoldDB" id="A0A921F5R0"/>
<comment type="caution">
    <text evidence="4">The sequence shown here is derived from an EMBL/GenBank/DDBJ whole genome shotgun (WGS) entry which is preliminary data.</text>
</comment>
<dbReference type="RefSeq" id="WP_303914579.1">
    <property type="nucleotide sequence ID" value="NZ_DYXM01000229.1"/>
</dbReference>
<proteinExistence type="predicted"/>
<accession>A0A921F5R0</accession>
<keyword evidence="2" id="KW-0472">Membrane</keyword>